<proteinExistence type="predicted"/>
<evidence type="ECO:0000256" key="1">
    <source>
        <dbReference type="SAM" id="Phobius"/>
    </source>
</evidence>
<feature type="transmembrane region" description="Helical" evidence="1">
    <location>
        <begin position="9"/>
        <end position="28"/>
    </location>
</feature>
<evidence type="ECO:0000313" key="3">
    <source>
        <dbReference type="Proteomes" id="UP000266005"/>
    </source>
</evidence>
<gene>
    <name evidence="2" type="ORF">D1627_04210</name>
</gene>
<keyword evidence="1" id="KW-0472">Membrane</keyword>
<dbReference type="OrthoDB" id="853653at2"/>
<dbReference type="EMBL" id="QWGE01000001">
    <property type="protein sequence ID" value="RIJ43046.1"/>
    <property type="molecule type" value="Genomic_DNA"/>
</dbReference>
<organism evidence="2 3">
    <name type="scientific">Pontibacter oryzae</name>
    <dbReference type="NCBI Taxonomy" id="2304593"/>
    <lineage>
        <taxon>Bacteria</taxon>
        <taxon>Pseudomonadati</taxon>
        <taxon>Bacteroidota</taxon>
        <taxon>Cytophagia</taxon>
        <taxon>Cytophagales</taxon>
        <taxon>Hymenobacteraceae</taxon>
        <taxon>Pontibacter</taxon>
    </lineage>
</organism>
<sequence>MKDRTIEKLLYKLGVLLVICGAAIRLLQLSENYLGLYLVLAGHMLAVVGIFIYMKHVNDREQERQAMQEPMQQLQNK</sequence>
<dbReference type="AlphaFoldDB" id="A0A399SFX2"/>
<comment type="caution">
    <text evidence="2">The sequence shown here is derived from an EMBL/GenBank/DDBJ whole genome shotgun (WGS) entry which is preliminary data.</text>
</comment>
<dbReference type="RefSeq" id="WP_119430927.1">
    <property type="nucleotide sequence ID" value="NZ_QWGE01000001.1"/>
</dbReference>
<protein>
    <submittedName>
        <fullName evidence="2">Uncharacterized protein</fullName>
    </submittedName>
</protein>
<evidence type="ECO:0000313" key="2">
    <source>
        <dbReference type="EMBL" id="RIJ43046.1"/>
    </source>
</evidence>
<dbReference type="Proteomes" id="UP000266005">
    <property type="component" value="Unassembled WGS sequence"/>
</dbReference>
<keyword evidence="1" id="KW-0812">Transmembrane</keyword>
<name>A0A399SFX2_9BACT</name>
<feature type="transmembrane region" description="Helical" evidence="1">
    <location>
        <begin position="34"/>
        <end position="54"/>
    </location>
</feature>
<keyword evidence="1" id="KW-1133">Transmembrane helix</keyword>
<accession>A0A399SFX2</accession>
<reference evidence="3" key="1">
    <citation type="submission" date="2018-08" db="EMBL/GenBank/DDBJ databases">
        <title>Mucilaginibacter sp. MYSH2.</title>
        <authorList>
            <person name="Seo T."/>
        </authorList>
    </citation>
    <scope>NUCLEOTIDE SEQUENCE [LARGE SCALE GENOMIC DNA]</scope>
    <source>
        <strain evidence="3">KIRAN</strain>
    </source>
</reference>
<keyword evidence="3" id="KW-1185">Reference proteome</keyword>